<feature type="region of interest" description="Disordered" evidence="1">
    <location>
        <begin position="1"/>
        <end position="120"/>
    </location>
</feature>
<reference evidence="3" key="1">
    <citation type="journal article" date="2002" name="Science">
        <title>The draft genome of Ciona intestinalis: insights into chordate and vertebrate origins.</title>
        <authorList>
            <person name="Dehal P."/>
            <person name="Satou Y."/>
            <person name="Campbell R.K."/>
            <person name="Chapman J."/>
            <person name="Degnan B."/>
            <person name="De Tomaso A."/>
            <person name="Davidson B."/>
            <person name="Di Gregorio A."/>
            <person name="Gelpke M."/>
            <person name="Goodstein D.M."/>
            <person name="Harafuji N."/>
            <person name="Hastings K.E."/>
            <person name="Ho I."/>
            <person name="Hotta K."/>
            <person name="Huang W."/>
            <person name="Kawashima T."/>
            <person name="Lemaire P."/>
            <person name="Martinez D."/>
            <person name="Meinertzhagen I.A."/>
            <person name="Necula S."/>
            <person name="Nonaka M."/>
            <person name="Putnam N."/>
            <person name="Rash S."/>
            <person name="Saiga H."/>
            <person name="Satake M."/>
            <person name="Terry A."/>
            <person name="Yamada L."/>
            <person name="Wang H.G."/>
            <person name="Awazu S."/>
            <person name="Azumi K."/>
            <person name="Boore J."/>
            <person name="Branno M."/>
            <person name="Chin-Bow S."/>
            <person name="DeSantis R."/>
            <person name="Doyle S."/>
            <person name="Francino P."/>
            <person name="Keys D.N."/>
            <person name="Haga S."/>
            <person name="Hayashi H."/>
            <person name="Hino K."/>
            <person name="Imai K.S."/>
            <person name="Inaba K."/>
            <person name="Kano S."/>
            <person name="Kobayashi K."/>
            <person name="Kobayashi M."/>
            <person name="Lee B.I."/>
            <person name="Makabe K.W."/>
            <person name="Manohar C."/>
            <person name="Matassi G."/>
            <person name="Medina M."/>
            <person name="Mochizuki Y."/>
            <person name="Mount S."/>
            <person name="Morishita T."/>
            <person name="Miura S."/>
            <person name="Nakayama A."/>
            <person name="Nishizaka S."/>
            <person name="Nomoto H."/>
            <person name="Ohta F."/>
            <person name="Oishi K."/>
            <person name="Rigoutsos I."/>
            <person name="Sano M."/>
            <person name="Sasaki A."/>
            <person name="Sasakura Y."/>
            <person name="Shoguchi E."/>
            <person name="Shin-i T."/>
            <person name="Spagnuolo A."/>
            <person name="Stainier D."/>
            <person name="Suzuki M.M."/>
            <person name="Tassy O."/>
            <person name="Takatori N."/>
            <person name="Tokuoka M."/>
            <person name="Yagi K."/>
            <person name="Yoshizaki F."/>
            <person name="Wada S."/>
            <person name="Zhang C."/>
            <person name="Hyatt P.D."/>
            <person name="Larimer F."/>
            <person name="Detter C."/>
            <person name="Doggett N."/>
            <person name="Glavina T."/>
            <person name="Hawkins T."/>
            <person name="Richardson P."/>
            <person name="Lucas S."/>
            <person name="Kohara Y."/>
            <person name="Levine M."/>
            <person name="Satoh N."/>
            <person name="Rokhsar D.S."/>
        </authorList>
    </citation>
    <scope>NUCLEOTIDE SEQUENCE [LARGE SCALE GENOMIC DNA]</scope>
</reference>
<dbReference type="Proteomes" id="UP000008144">
    <property type="component" value="Unassembled WGS sequence"/>
</dbReference>
<feature type="compositionally biased region" description="Basic residues" evidence="1">
    <location>
        <begin position="64"/>
        <end position="76"/>
    </location>
</feature>
<proteinExistence type="predicted"/>
<reference evidence="2" key="2">
    <citation type="submission" date="2025-08" db="UniProtKB">
        <authorList>
            <consortium name="Ensembl"/>
        </authorList>
    </citation>
    <scope>IDENTIFICATION</scope>
</reference>
<evidence type="ECO:0000313" key="2">
    <source>
        <dbReference type="Ensembl" id="ENSCINP00000027998.2"/>
    </source>
</evidence>
<sequence>MSLKSSRPTSARGRARFGRPNDVTVPKNIGEAPEERMKIVKFFSTEIPEESEDEGRSPSPGMKKATRKPKTRKSRKIAPPLPPRQPTTPTITKHRPIVSVKVQPDYFTPRSRTPKQDRLPKKRIVAKNEDCDVTADDVGDRYKEYDLDSWVPPSDPPILPMSLISEQHQDNINIPWYPPEERFRFGEIYEANIMHLIHKYLEVDTYHRVVYVGP</sequence>
<organism evidence="2 3">
    <name type="scientific">Ciona intestinalis</name>
    <name type="common">Transparent sea squirt</name>
    <name type="synonym">Ascidia intestinalis</name>
    <dbReference type="NCBI Taxonomy" id="7719"/>
    <lineage>
        <taxon>Eukaryota</taxon>
        <taxon>Metazoa</taxon>
        <taxon>Chordata</taxon>
        <taxon>Tunicata</taxon>
        <taxon>Ascidiacea</taxon>
        <taxon>Phlebobranchia</taxon>
        <taxon>Cionidae</taxon>
        <taxon>Ciona</taxon>
    </lineage>
</organism>
<dbReference type="AlphaFoldDB" id="F6VUT2"/>
<protein>
    <submittedName>
        <fullName evidence="2">Uncharacterized protein</fullName>
    </submittedName>
</protein>
<evidence type="ECO:0000256" key="1">
    <source>
        <dbReference type="SAM" id="MobiDB-lite"/>
    </source>
</evidence>
<dbReference type="InParanoid" id="F6VUT2"/>
<dbReference type="Ensembl" id="ENSCINT00000028244.2">
    <property type="protein sequence ID" value="ENSCINP00000027998.2"/>
    <property type="gene ID" value="ENSCING00000016019.2"/>
</dbReference>
<evidence type="ECO:0000313" key="3">
    <source>
        <dbReference type="Proteomes" id="UP000008144"/>
    </source>
</evidence>
<accession>F6VUT2</accession>
<dbReference type="HOGENOM" id="CLU_1291531_0_0_1"/>
<keyword evidence="3" id="KW-1185">Reference proteome</keyword>
<name>F6VUT2_CIOIN</name>
<reference evidence="2" key="3">
    <citation type="submission" date="2025-09" db="UniProtKB">
        <authorList>
            <consortium name="Ensembl"/>
        </authorList>
    </citation>
    <scope>IDENTIFICATION</scope>
</reference>